<accession>A0A1H6KI44</accession>
<dbReference type="Proteomes" id="UP000183190">
    <property type="component" value="Unassembled WGS sequence"/>
</dbReference>
<feature type="transmembrane region" description="Helical" evidence="5">
    <location>
        <begin position="168"/>
        <end position="191"/>
    </location>
</feature>
<feature type="domain" description="O-antigen ligase-related" evidence="6">
    <location>
        <begin position="209"/>
        <end position="358"/>
    </location>
</feature>
<evidence type="ECO:0000313" key="8">
    <source>
        <dbReference type="Proteomes" id="UP000183190"/>
    </source>
</evidence>
<dbReference type="Pfam" id="PF04932">
    <property type="entry name" value="Wzy_C"/>
    <property type="match status" value="1"/>
</dbReference>
<dbReference type="GO" id="GO:0016020">
    <property type="term" value="C:membrane"/>
    <property type="evidence" value="ECO:0007669"/>
    <property type="project" value="UniProtKB-SubCell"/>
</dbReference>
<evidence type="ECO:0000256" key="1">
    <source>
        <dbReference type="ARBA" id="ARBA00004141"/>
    </source>
</evidence>
<keyword evidence="2 5" id="KW-0812">Transmembrane</keyword>
<keyword evidence="7" id="KW-0436">Ligase</keyword>
<sequence length="450" mass="50919">MIEKKLIGWESQKGNWLLVILSLYTCTYFVYRDLGISNILGWFFSIFLVCFVFITRSQWKIKLTINKKTWLVLIGFIAVSFLRPSSRRDGDEVFYVVAIASATLYVLLCNASYSEIKLCRKFYKTISFILGSLILFFRVFPSIYWKTIYRFLAASPRQLAAYYVPRGYGIPVGGSLTLADYIMMLALITTFNEIVSGVAKKEKIKNAVLVLFYLLAILAEGRRGELLACVFAMFFIFMISRSKKDFMLKAGIILLVLLILYLSFNALLAAFGDNELLYRYTASIQGAEKGQDVTSGRSALWEEAIRLFRENPIFGVGFGGFANSISSSFRAIHGEDVMDVHNCFLQFLCETGIVGTVIMTSALIVIFVNTLRTISKNKRNEINNKVSNEIVKIGQTSIGIQTFLLFVCMLDPAFYKPIFWAFYGIAVILSDYAQSMSKSNNALLSKINEF</sequence>
<gene>
    <name evidence="7" type="ORF">SAMN02910265_02482</name>
</gene>
<evidence type="ECO:0000256" key="3">
    <source>
        <dbReference type="ARBA" id="ARBA00022989"/>
    </source>
</evidence>
<protein>
    <submittedName>
        <fullName evidence="7">O-antigen ligase</fullName>
    </submittedName>
</protein>
<feature type="transmembrane region" description="Helical" evidence="5">
    <location>
        <begin position="252"/>
        <end position="271"/>
    </location>
</feature>
<evidence type="ECO:0000256" key="2">
    <source>
        <dbReference type="ARBA" id="ARBA00022692"/>
    </source>
</evidence>
<keyword evidence="4 5" id="KW-0472">Membrane</keyword>
<keyword evidence="3 5" id="KW-1133">Transmembrane helix</keyword>
<dbReference type="PANTHER" id="PTHR37422">
    <property type="entry name" value="TEICHURONIC ACID BIOSYNTHESIS PROTEIN TUAE"/>
    <property type="match status" value="1"/>
</dbReference>
<dbReference type="GO" id="GO:0016874">
    <property type="term" value="F:ligase activity"/>
    <property type="evidence" value="ECO:0007669"/>
    <property type="project" value="UniProtKB-KW"/>
</dbReference>
<dbReference type="AlphaFoldDB" id="A0A1H6KI44"/>
<feature type="transmembrane region" description="Helical" evidence="5">
    <location>
        <begin position="37"/>
        <end position="57"/>
    </location>
</feature>
<feature type="transmembrane region" description="Helical" evidence="5">
    <location>
        <begin position="225"/>
        <end position="240"/>
    </location>
</feature>
<feature type="transmembrane region" description="Helical" evidence="5">
    <location>
        <begin position="344"/>
        <end position="369"/>
    </location>
</feature>
<dbReference type="EMBL" id="FNWV01000009">
    <property type="protein sequence ID" value="SEH75041.1"/>
    <property type="molecule type" value="Genomic_DNA"/>
</dbReference>
<dbReference type="PANTHER" id="PTHR37422:SF13">
    <property type="entry name" value="LIPOPOLYSACCHARIDE BIOSYNTHESIS PROTEIN PA4999-RELATED"/>
    <property type="match status" value="1"/>
</dbReference>
<name>A0A1H6KI44_RUMFL</name>
<proteinExistence type="predicted"/>
<feature type="transmembrane region" description="Helical" evidence="5">
    <location>
        <begin position="92"/>
        <end position="113"/>
    </location>
</feature>
<feature type="transmembrane region" description="Helical" evidence="5">
    <location>
        <begin position="125"/>
        <end position="148"/>
    </location>
</feature>
<evidence type="ECO:0000256" key="5">
    <source>
        <dbReference type="SAM" id="Phobius"/>
    </source>
</evidence>
<reference evidence="7 8" key="1">
    <citation type="submission" date="2016-10" db="EMBL/GenBank/DDBJ databases">
        <authorList>
            <person name="de Groot N.N."/>
        </authorList>
    </citation>
    <scope>NUCLEOTIDE SEQUENCE [LARGE SCALE GENOMIC DNA]</scope>
    <source>
        <strain evidence="7 8">YAD2003</strain>
    </source>
</reference>
<organism evidence="7 8">
    <name type="scientific">Ruminococcus flavefaciens</name>
    <dbReference type="NCBI Taxonomy" id="1265"/>
    <lineage>
        <taxon>Bacteria</taxon>
        <taxon>Bacillati</taxon>
        <taxon>Bacillota</taxon>
        <taxon>Clostridia</taxon>
        <taxon>Eubacteriales</taxon>
        <taxon>Oscillospiraceae</taxon>
        <taxon>Ruminococcus</taxon>
    </lineage>
</organism>
<feature type="transmembrane region" description="Helical" evidence="5">
    <location>
        <begin position="69"/>
        <end position="86"/>
    </location>
</feature>
<feature type="transmembrane region" description="Helical" evidence="5">
    <location>
        <begin position="413"/>
        <end position="433"/>
    </location>
</feature>
<comment type="subcellular location">
    <subcellularLocation>
        <location evidence="1">Membrane</location>
        <topology evidence="1">Multi-pass membrane protein</topology>
    </subcellularLocation>
</comment>
<dbReference type="OrthoDB" id="1821721at2"/>
<feature type="transmembrane region" description="Helical" evidence="5">
    <location>
        <begin position="14"/>
        <end position="31"/>
    </location>
</feature>
<evidence type="ECO:0000259" key="6">
    <source>
        <dbReference type="Pfam" id="PF04932"/>
    </source>
</evidence>
<evidence type="ECO:0000313" key="7">
    <source>
        <dbReference type="EMBL" id="SEH75041.1"/>
    </source>
</evidence>
<dbReference type="InterPro" id="IPR007016">
    <property type="entry name" value="O-antigen_ligase-rel_domated"/>
</dbReference>
<evidence type="ECO:0000256" key="4">
    <source>
        <dbReference type="ARBA" id="ARBA00023136"/>
    </source>
</evidence>
<dbReference type="InterPro" id="IPR051533">
    <property type="entry name" value="WaaL-like"/>
</dbReference>